<comment type="caution">
    <text evidence="1">The sequence shown here is derived from an EMBL/GenBank/DDBJ whole genome shotgun (WGS) entry which is preliminary data.</text>
</comment>
<reference evidence="2" key="1">
    <citation type="submission" date="2017-03" db="EMBL/GenBank/DDBJ databases">
        <title>Genomes of endolithic fungi from Antarctica.</title>
        <authorList>
            <person name="Coleine C."/>
            <person name="Masonjones S."/>
            <person name="Stajich J.E."/>
        </authorList>
    </citation>
    <scope>NUCLEOTIDE SEQUENCE [LARGE SCALE GENOMIC DNA]</scope>
    <source>
        <strain evidence="2">CCFEE 5527</strain>
    </source>
</reference>
<dbReference type="EMBL" id="NAJO01000033">
    <property type="protein sequence ID" value="OQO00783.1"/>
    <property type="molecule type" value="Genomic_DNA"/>
</dbReference>
<sequence>MFGLSLSSLVAIVKPIIEVLGAAASLFQKGRGIWKDLRQKNSTDEWQSLVSTSERRIRQEYNKGFRMFGRAFAEGDDISRQVLGLHYLTLQDTVIPLLSLDPSFHTARFVLHSYDQAADYFATAMNGSMTAMQEFGQRLMQKAPIKRAPAPPRPDALWIGRNRLPVTRQAQSSYAFQNPATVTLTSGNATAIRHRDALHKRPVVSNVPRNKTLRDYLEGAQTESRTSGPPEVEIIRHRLTPEQRNAGFNCFEESDWEPTQWNDQMGAFLTCPTCEFEVMVPHTDDAVFDSAAMVSTKDARLLDLRCYFAKFHFGEGTSNGFPYRAGLRCFLCKTETVYKLSRLTSCDQDLRSILDDPDGFKAHVEDCHTWAEVCGGNCSFVFCGSTR</sequence>
<dbReference type="InParanoid" id="A0A1V8SNR7"/>
<dbReference type="Proteomes" id="UP000192596">
    <property type="component" value="Unassembled WGS sequence"/>
</dbReference>
<proteinExistence type="predicted"/>
<keyword evidence="2" id="KW-1185">Reference proteome</keyword>
<accession>A0A1V8SNR7</accession>
<name>A0A1V8SNR7_9PEZI</name>
<protein>
    <submittedName>
        <fullName evidence="1">Uncharacterized protein</fullName>
    </submittedName>
</protein>
<dbReference type="AlphaFoldDB" id="A0A1V8SNR7"/>
<dbReference type="PANTHER" id="PTHR42354">
    <property type="entry name" value="C2H2-TYPE DOMAIN-CONTAINING PROTEIN"/>
    <property type="match status" value="1"/>
</dbReference>
<evidence type="ECO:0000313" key="2">
    <source>
        <dbReference type="Proteomes" id="UP000192596"/>
    </source>
</evidence>
<dbReference type="PANTHER" id="PTHR42354:SF1">
    <property type="entry name" value="C2H2-TYPE DOMAIN-CONTAINING PROTEIN"/>
    <property type="match status" value="1"/>
</dbReference>
<organism evidence="1 2">
    <name type="scientific">Cryoendolithus antarcticus</name>
    <dbReference type="NCBI Taxonomy" id="1507870"/>
    <lineage>
        <taxon>Eukaryota</taxon>
        <taxon>Fungi</taxon>
        <taxon>Dikarya</taxon>
        <taxon>Ascomycota</taxon>
        <taxon>Pezizomycotina</taxon>
        <taxon>Dothideomycetes</taxon>
        <taxon>Dothideomycetidae</taxon>
        <taxon>Cladosporiales</taxon>
        <taxon>Cladosporiaceae</taxon>
        <taxon>Cryoendolithus</taxon>
    </lineage>
</organism>
<gene>
    <name evidence="1" type="ORF">B0A48_13470</name>
</gene>
<evidence type="ECO:0000313" key="1">
    <source>
        <dbReference type="EMBL" id="OQO00783.1"/>
    </source>
</evidence>